<evidence type="ECO:0000256" key="1">
    <source>
        <dbReference type="SAM" id="MobiDB-lite"/>
    </source>
</evidence>
<feature type="region of interest" description="Disordered" evidence="1">
    <location>
        <begin position="1"/>
        <end position="20"/>
    </location>
</feature>
<keyword evidence="3" id="KW-1185">Reference proteome</keyword>
<evidence type="ECO:0000313" key="2">
    <source>
        <dbReference type="EMBL" id="BAT90905.1"/>
    </source>
</evidence>
<organism evidence="2 3">
    <name type="scientific">Vigna angularis var. angularis</name>
    <dbReference type="NCBI Taxonomy" id="157739"/>
    <lineage>
        <taxon>Eukaryota</taxon>
        <taxon>Viridiplantae</taxon>
        <taxon>Streptophyta</taxon>
        <taxon>Embryophyta</taxon>
        <taxon>Tracheophyta</taxon>
        <taxon>Spermatophyta</taxon>
        <taxon>Magnoliopsida</taxon>
        <taxon>eudicotyledons</taxon>
        <taxon>Gunneridae</taxon>
        <taxon>Pentapetalae</taxon>
        <taxon>rosids</taxon>
        <taxon>fabids</taxon>
        <taxon>Fabales</taxon>
        <taxon>Fabaceae</taxon>
        <taxon>Papilionoideae</taxon>
        <taxon>50 kb inversion clade</taxon>
        <taxon>NPAAA clade</taxon>
        <taxon>indigoferoid/millettioid clade</taxon>
        <taxon>Phaseoleae</taxon>
        <taxon>Vigna</taxon>
    </lineage>
</organism>
<dbReference type="Proteomes" id="UP000291084">
    <property type="component" value="Chromosome 6"/>
</dbReference>
<evidence type="ECO:0000313" key="3">
    <source>
        <dbReference type="Proteomes" id="UP000291084"/>
    </source>
</evidence>
<feature type="compositionally biased region" description="Polar residues" evidence="1">
    <location>
        <begin position="8"/>
        <end position="20"/>
    </location>
</feature>
<gene>
    <name evidence="2" type="primary">Vigan.06G219700</name>
    <name evidence="2" type="ORF">VIGAN_06219700</name>
</gene>
<protein>
    <submittedName>
        <fullName evidence="2">Uncharacterized protein</fullName>
    </submittedName>
</protein>
<reference evidence="2 3" key="1">
    <citation type="journal article" date="2015" name="Sci. Rep.">
        <title>The power of single molecule real-time sequencing technology in the de novo assembly of a eukaryotic genome.</title>
        <authorList>
            <person name="Sakai H."/>
            <person name="Naito K."/>
            <person name="Ogiso-Tanaka E."/>
            <person name="Takahashi Y."/>
            <person name="Iseki K."/>
            <person name="Muto C."/>
            <person name="Satou K."/>
            <person name="Teruya K."/>
            <person name="Shiroma A."/>
            <person name="Shimoji M."/>
            <person name="Hirano T."/>
            <person name="Itoh T."/>
            <person name="Kaga A."/>
            <person name="Tomooka N."/>
        </authorList>
    </citation>
    <scope>NUCLEOTIDE SEQUENCE [LARGE SCALE GENOMIC DNA]</scope>
    <source>
        <strain evidence="3">cv. Shumari</strain>
    </source>
</reference>
<dbReference type="EMBL" id="AP015039">
    <property type="protein sequence ID" value="BAT90905.1"/>
    <property type="molecule type" value="Genomic_DNA"/>
</dbReference>
<name>A0A0S3SDQ9_PHAAN</name>
<sequence>MLPYLVGNPNSKPSASTKFSADMSGTESSFSGAFMSCKTSSGSVSTTRCCCCCCPVLVCGNWIICWDWTFNTNWISF</sequence>
<accession>A0A0S3SDQ9</accession>
<dbReference type="AlphaFoldDB" id="A0A0S3SDQ9"/>
<proteinExistence type="predicted"/>